<evidence type="ECO:0000259" key="9">
    <source>
        <dbReference type="PROSITE" id="PS50970"/>
    </source>
</evidence>
<dbReference type="InterPro" id="IPR003726">
    <property type="entry name" value="HCY_dom"/>
</dbReference>
<sequence length="586" mass="65944">MHPLFMKQKRLLFDGAFGTYYASLYGNEEPCEMANVKAPTRVAAIHEEYLKAGANAIKTNTFAMNEAVLDCSKAKREELLRQGYRIAKRVATPYQASVFADIGPCVETRTRSAFTQYKELVDVFLEEGADCFLFETLPNDHGIHEIAAYLKERCPHVCVLVSFAVTADGYTQQGVPLTKLVKAAHEDENIHGFGLNCICGPMHMRRLLKYFDTKKDTILIMPNAGYPTILANHTYFRDNSSYYAQEMEKISSMGVRILGGCCGSKPSYIQKIKERLQEEAVLSLPTPAANDPVLYKDCNPLRKKLQRKEKVICVEFDPPMDCRIERFMNDAEYLKEQGIDAITIADCPIARARVDSSLLACKLHRELGIDVIPHMTCRDRNINATKALLFGLNIEDIYNVLVVTGDPIPAADRQEVKGVFSFNSQLLAGYIRDLNETTFPHPFLIFGALNVNAANFKQELLKAKQKIQQGVQAFLTQPIHSAKGLQNLQQAHRELDAWILGGVMPIVSYRNALYMKNEIAGIEVDDAILSRYEHKNREEAAVLAVTIAKATIDEMASFVDGFYLITPFHRVEIMQQIIAHIQQMDD</sequence>
<evidence type="ECO:0000256" key="8">
    <source>
        <dbReference type="PROSITE-ProRule" id="PRU00333"/>
    </source>
</evidence>
<dbReference type="GO" id="GO:0006555">
    <property type="term" value="P:methionine metabolic process"/>
    <property type="evidence" value="ECO:0007669"/>
    <property type="project" value="InterPro"/>
</dbReference>
<dbReference type="PANTHER" id="PTHR11103">
    <property type="entry name" value="SLR1189 PROTEIN"/>
    <property type="match status" value="1"/>
</dbReference>
<proteinExistence type="predicted"/>
<evidence type="ECO:0000256" key="4">
    <source>
        <dbReference type="ARBA" id="ARBA00022630"/>
    </source>
</evidence>
<gene>
    <name evidence="10" type="ORF">EDD61_11227</name>
</gene>
<dbReference type="GO" id="GO:0035999">
    <property type="term" value="P:tetrahydrofolate interconversion"/>
    <property type="evidence" value="ECO:0007669"/>
    <property type="project" value="UniProtKB-UniPathway"/>
</dbReference>
<dbReference type="RefSeq" id="WP_132224963.1">
    <property type="nucleotide sequence ID" value="NZ_JANKBG010000012.1"/>
</dbReference>
<feature type="binding site" evidence="8">
    <location>
        <position position="262"/>
    </location>
    <ligand>
        <name>Zn(2+)</name>
        <dbReference type="ChEBI" id="CHEBI:29105"/>
    </ligand>
</feature>
<comment type="caution">
    <text evidence="10">The sequence shown here is derived from an EMBL/GenBank/DDBJ whole genome shotgun (WGS) entry which is preliminary data.</text>
</comment>
<keyword evidence="6" id="KW-0274">FAD</keyword>
<dbReference type="GO" id="GO:0032259">
    <property type="term" value="P:methylation"/>
    <property type="evidence" value="ECO:0007669"/>
    <property type="project" value="UniProtKB-KW"/>
</dbReference>
<keyword evidence="8" id="KW-0479">Metal-binding</keyword>
<comment type="cofactor">
    <cofactor evidence="8">
        <name>Zn(2+)</name>
        <dbReference type="ChEBI" id="CHEBI:29105"/>
    </cofactor>
</comment>
<evidence type="ECO:0000256" key="2">
    <source>
        <dbReference type="ARBA" id="ARBA00004777"/>
    </source>
</evidence>
<accession>A0A4R3TAU3</accession>
<dbReference type="CDD" id="cd00537">
    <property type="entry name" value="MTHFR"/>
    <property type="match status" value="1"/>
</dbReference>
<dbReference type="GO" id="GO:0004489">
    <property type="term" value="F:methylenetetrahydrofolate reductase [NAD(P)H] activity"/>
    <property type="evidence" value="ECO:0007669"/>
    <property type="project" value="InterPro"/>
</dbReference>
<dbReference type="PANTHER" id="PTHR11103:SF18">
    <property type="entry name" value="SLR1189 PROTEIN"/>
    <property type="match status" value="1"/>
</dbReference>
<dbReference type="Gene3D" id="3.20.20.220">
    <property type="match status" value="1"/>
</dbReference>
<dbReference type="NCBIfam" id="NF006396">
    <property type="entry name" value="PRK08645.1"/>
    <property type="match status" value="1"/>
</dbReference>
<feature type="domain" description="Hcy-binding" evidence="9">
    <location>
        <begin position="1"/>
        <end position="276"/>
    </location>
</feature>
<keyword evidence="8" id="KW-0862">Zinc</keyword>
<feature type="binding site" evidence="8">
    <location>
        <position position="261"/>
    </location>
    <ligand>
        <name>Zn(2+)</name>
        <dbReference type="ChEBI" id="CHEBI:29105"/>
    </ligand>
</feature>
<keyword evidence="5 8" id="KW-0808">Transferase</keyword>
<feature type="binding site" evidence="8">
    <location>
        <position position="197"/>
    </location>
    <ligand>
        <name>Zn(2+)</name>
        <dbReference type="ChEBI" id="CHEBI:29105"/>
    </ligand>
</feature>
<organism evidence="10 11">
    <name type="scientific">Longicatena caecimuris</name>
    <dbReference type="NCBI Taxonomy" id="1796635"/>
    <lineage>
        <taxon>Bacteria</taxon>
        <taxon>Bacillati</taxon>
        <taxon>Bacillota</taxon>
        <taxon>Erysipelotrichia</taxon>
        <taxon>Erysipelotrichales</taxon>
        <taxon>Erysipelotrichaceae</taxon>
        <taxon>Longicatena</taxon>
    </lineage>
</organism>
<comment type="pathway">
    <text evidence="2">One-carbon metabolism; tetrahydrofolate interconversion.</text>
</comment>
<dbReference type="EMBL" id="SMBP01000012">
    <property type="protein sequence ID" value="TCU59001.1"/>
    <property type="molecule type" value="Genomic_DNA"/>
</dbReference>
<dbReference type="InterPro" id="IPR003171">
    <property type="entry name" value="Mehydrof_redctse-like"/>
</dbReference>
<dbReference type="AlphaFoldDB" id="A0A4R3TAU3"/>
<dbReference type="GO" id="GO:0008168">
    <property type="term" value="F:methyltransferase activity"/>
    <property type="evidence" value="ECO:0007669"/>
    <property type="project" value="UniProtKB-UniRule"/>
</dbReference>
<dbReference type="Pfam" id="PF02574">
    <property type="entry name" value="S-methyl_trans"/>
    <property type="match status" value="1"/>
</dbReference>
<dbReference type="SUPFAM" id="SSF82282">
    <property type="entry name" value="Homocysteine S-methyltransferase"/>
    <property type="match status" value="1"/>
</dbReference>
<dbReference type="InterPro" id="IPR029041">
    <property type="entry name" value="FAD-linked_oxidoreductase-like"/>
</dbReference>
<keyword evidence="3 8" id="KW-0489">Methyltransferase</keyword>
<evidence type="ECO:0000256" key="3">
    <source>
        <dbReference type="ARBA" id="ARBA00022603"/>
    </source>
</evidence>
<keyword evidence="7" id="KW-0560">Oxidoreductase</keyword>
<evidence type="ECO:0000313" key="11">
    <source>
        <dbReference type="Proteomes" id="UP000295773"/>
    </source>
</evidence>
<dbReference type="InterPro" id="IPR036589">
    <property type="entry name" value="HCY_dom_sf"/>
</dbReference>
<evidence type="ECO:0000256" key="7">
    <source>
        <dbReference type="ARBA" id="ARBA00023002"/>
    </source>
</evidence>
<evidence type="ECO:0000256" key="5">
    <source>
        <dbReference type="ARBA" id="ARBA00022679"/>
    </source>
</evidence>
<keyword evidence="4" id="KW-0285">Flavoprotein</keyword>
<protein>
    <submittedName>
        <fullName evidence="10">Homocysteine S-methyltransferase</fullName>
    </submittedName>
</protein>
<dbReference type="Proteomes" id="UP000295773">
    <property type="component" value="Unassembled WGS sequence"/>
</dbReference>
<dbReference type="Gene3D" id="3.20.20.330">
    <property type="entry name" value="Homocysteine-binding-like domain"/>
    <property type="match status" value="1"/>
</dbReference>
<reference evidence="10 11" key="1">
    <citation type="submission" date="2019-03" db="EMBL/GenBank/DDBJ databases">
        <title>Genomic Encyclopedia of Type Strains, Phase IV (KMG-IV): sequencing the most valuable type-strain genomes for metagenomic binning, comparative biology and taxonomic classification.</title>
        <authorList>
            <person name="Goeker M."/>
        </authorList>
    </citation>
    <scope>NUCLEOTIDE SEQUENCE [LARGE SCALE GENOMIC DNA]</scope>
    <source>
        <strain evidence="10 11">DSM 29481</strain>
    </source>
</reference>
<comment type="cofactor">
    <cofactor evidence="1">
        <name>FAD</name>
        <dbReference type="ChEBI" id="CHEBI:57692"/>
    </cofactor>
</comment>
<evidence type="ECO:0000256" key="6">
    <source>
        <dbReference type="ARBA" id="ARBA00022827"/>
    </source>
</evidence>
<evidence type="ECO:0000313" key="10">
    <source>
        <dbReference type="EMBL" id="TCU59001.1"/>
    </source>
</evidence>
<dbReference type="GO" id="GO:0046872">
    <property type="term" value="F:metal ion binding"/>
    <property type="evidence" value="ECO:0007669"/>
    <property type="project" value="UniProtKB-KW"/>
</dbReference>
<evidence type="ECO:0000256" key="1">
    <source>
        <dbReference type="ARBA" id="ARBA00001974"/>
    </source>
</evidence>
<keyword evidence="11" id="KW-1185">Reference proteome</keyword>
<dbReference type="UniPathway" id="UPA00193"/>
<dbReference type="PROSITE" id="PS50970">
    <property type="entry name" value="HCY"/>
    <property type="match status" value="1"/>
</dbReference>
<name>A0A4R3TAU3_9FIRM</name>
<dbReference type="SUPFAM" id="SSF51730">
    <property type="entry name" value="FAD-linked oxidoreductase"/>
    <property type="match status" value="1"/>
</dbReference>
<dbReference type="Pfam" id="PF02219">
    <property type="entry name" value="MTHFR"/>
    <property type="match status" value="1"/>
</dbReference>